<evidence type="ECO:0000313" key="2">
    <source>
        <dbReference type="EMBL" id="PQJ11264.1"/>
    </source>
</evidence>
<feature type="chain" id="PRO_5015783821" description="Lipoprotein" evidence="1">
    <location>
        <begin position="21"/>
        <end position="256"/>
    </location>
</feature>
<proteinExistence type="predicted"/>
<evidence type="ECO:0000313" key="3">
    <source>
        <dbReference type="Proteomes" id="UP000239872"/>
    </source>
</evidence>
<accession>A0A2S7SX04</accession>
<dbReference type="OrthoDB" id="7059742at2"/>
<evidence type="ECO:0000256" key="1">
    <source>
        <dbReference type="SAM" id="SignalP"/>
    </source>
</evidence>
<dbReference type="RefSeq" id="WP_105038143.1">
    <property type="nucleotide sequence ID" value="NZ_PPSL01000002.1"/>
</dbReference>
<feature type="signal peptide" evidence="1">
    <location>
        <begin position="1"/>
        <end position="20"/>
    </location>
</feature>
<dbReference type="Proteomes" id="UP000239872">
    <property type="component" value="Unassembled WGS sequence"/>
</dbReference>
<dbReference type="PROSITE" id="PS51257">
    <property type="entry name" value="PROKAR_LIPOPROTEIN"/>
    <property type="match status" value="1"/>
</dbReference>
<gene>
    <name evidence="2" type="ORF">CJD36_005520</name>
</gene>
<reference evidence="2 3" key="1">
    <citation type="submission" date="2018-01" db="EMBL/GenBank/DDBJ databases">
        <title>A novel member of the phylum Bacteroidetes isolated from glacier ice.</title>
        <authorList>
            <person name="Liu Q."/>
            <person name="Xin Y.-H."/>
        </authorList>
    </citation>
    <scope>NUCLEOTIDE SEQUENCE [LARGE SCALE GENOMIC DNA]</scope>
    <source>
        <strain evidence="2 3">RB1R16</strain>
    </source>
</reference>
<sequence>MKRLYFILTFSILTATLVSCSDDKTNDTATTPTPVTDSIKTKVPDEFIDLLFADQSIQQLDNLASARTIGNKSIWTDFLSATQQALQHKNDEAIAAFRLIADDKTNEPRVRLWAWNGLRSLGVRPKKVEILGLILEVPQQGSTELLAMYADRSARYINYSGMVVVWEQHEHKMDSLMGASFKLADQIVATQALTNERSHARTDKVRFSFLTTDGLMQAEKSIEALNDPKDNFTRIFGNSVQVLSEMVNRAKTTPKE</sequence>
<keyword evidence="3" id="KW-1185">Reference proteome</keyword>
<evidence type="ECO:0008006" key="4">
    <source>
        <dbReference type="Google" id="ProtNLM"/>
    </source>
</evidence>
<protein>
    <recommendedName>
        <fullName evidence="4">Lipoprotein</fullName>
    </recommendedName>
</protein>
<keyword evidence="1" id="KW-0732">Signal</keyword>
<organism evidence="2 3">
    <name type="scientific">Flavipsychrobacter stenotrophus</name>
    <dbReference type="NCBI Taxonomy" id="2077091"/>
    <lineage>
        <taxon>Bacteria</taxon>
        <taxon>Pseudomonadati</taxon>
        <taxon>Bacteroidota</taxon>
        <taxon>Chitinophagia</taxon>
        <taxon>Chitinophagales</taxon>
        <taxon>Chitinophagaceae</taxon>
        <taxon>Flavipsychrobacter</taxon>
    </lineage>
</organism>
<dbReference type="EMBL" id="PPSL01000002">
    <property type="protein sequence ID" value="PQJ11264.1"/>
    <property type="molecule type" value="Genomic_DNA"/>
</dbReference>
<comment type="caution">
    <text evidence="2">The sequence shown here is derived from an EMBL/GenBank/DDBJ whole genome shotgun (WGS) entry which is preliminary data.</text>
</comment>
<dbReference type="AlphaFoldDB" id="A0A2S7SX04"/>
<name>A0A2S7SX04_9BACT</name>